<organism evidence="1">
    <name type="scientific">Medicago truncatula</name>
    <name type="common">Barrel medic</name>
    <name type="synonym">Medicago tribuloides</name>
    <dbReference type="NCBI Taxonomy" id="3880"/>
    <lineage>
        <taxon>Eukaryota</taxon>
        <taxon>Viridiplantae</taxon>
        <taxon>Streptophyta</taxon>
        <taxon>Embryophyta</taxon>
        <taxon>Tracheophyta</taxon>
        <taxon>Spermatophyta</taxon>
        <taxon>Magnoliopsida</taxon>
        <taxon>eudicotyledons</taxon>
        <taxon>Gunneridae</taxon>
        <taxon>Pentapetalae</taxon>
        <taxon>rosids</taxon>
        <taxon>fabids</taxon>
        <taxon>Fabales</taxon>
        <taxon>Fabaceae</taxon>
        <taxon>Papilionoideae</taxon>
        <taxon>50 kb inversion clade</taxon>
        <taxon>NPAAA clade</taxon>
        <taxon>Hologalegina</taxon>
        <taxon>IRL clade</taxon>
        <taxon>Trifolieae</taxon>
        <taxon>Medicago</taxon>
    </lineage>
</organism>
<name>A2Q349_MEDTR</name>
<dbReference type="EMBL" id="AC154867">
    <property type="protein sequence ID" value="ABN08049.1"/>
    <property type="molecule type" value="Genomic_DNA"/>
</dbReference>
<sequence>MHDNVSCTYDLHNIYGVLLVKLDNIENMLNKSTPTISGKDLLTPTNNSQVIQHYGPACAEKDISNMVLMMKRMSKTNQDEHVNLMGKLPPPPPPPCNTPL</sequence>
<accession>A2Q349</accession>
<reference evidence="1" key="2">
    <citation type="submission" date="2007-03" db="EMBL/GenBank/DDBJ databases">
        <authorList>
            <consortium name="The International Medicago Genome Annotation Group"/>
        </authorList>
    </citation>
    <scope>NUCLEOTIDE SEQUENCE</scope>
</reference>
<reference evidence="1" key="1">
    <citation type="submission" date="2004-12" db="EMBL/GenBank/DDBJ databases">
        <authorList>
            <person name="Town C.D."/>
        </authorList>
    </citation>
    <scope>NUCLEOTIDE SEQUENCE</scope>
</reference>
<gene>
    <name evidence="1" type="ORF">MtrDRAFT_AC154867g7v2</name>
</gene>
<evidence type="ECO:0000313" key="1">
    <source>
        <dbReference type="EMBL" id="ABN08049.1"/>
    </source>
</evidence>
<proteinExistence type="predicted"/>
<dbReference type="AlphaFoldDB" id="A2Q349"/>
<protein>
    <submittedName>
        <fullName evidence="1">Uncharacterized protein</fullName>
    </submittedName>
</protein>